<evidence type="ECO:0000256" key="16">
    <source>
        <dbReference type="ARBA" id="ARBA00023316"/>
    </source>
</evidence>
<dbReference type="GO" id="GO:0005524">
    <property type="term" value="F:ATP binding"/>
    <property type="evidence" value="ECO:0007669"/>
    <property type="project" value="UniProtKB-UniRule"/>
</dbReference>
<dbReference type="NCBIfam" id="NF002528">
    <property type="entry name" value="PRK01966.1-4"/>
    <property type="match status" value="1"/>
</dbReference>
<evidence type="ECO:0000256" key="10">
    <source>
        <dbReference type="ARBA" id="ARBA00022741"/>
    </source>
</evidence>
<dbReference type="Pfam" id="PF07478">
    <property type="entry name" value="Dala_Dala_lig_C"/>
    <property type="match status" value="1"/>
</dbReference>
<evidence type="ECO:0000256" key="19">
    <source>
        <dbReference type="HAMAP-Rule" id="MF_00047"/>
    </source>
</evidence>
<evidence type="ECO:0000256" key="17">
    <source>
        <dbReference type="ARBA" id="ARBA00047614"/>
    </source>
</evidence>
<keyword evidence="14 19" id="KW-0573">Peptidoglycan synthesis</keyword>
<feature type="domain" description="ATP-grasp" evidence="24">
    <location>
        <begin position="148"/>
        <end position="355"/>
    </location>
</feature>
<comment type="subcellular location">
    <subcellularLocation>
        <location evidence="3 19">Cytoplasm</location>
    </subcellularLocation>
</comment>
<reference evidence="25 26" key="1">
    <citation type="submission" date="2017-09" db="EMBL/GenBank/DDBJ databases">
        <title>Depth-based differentiation of microbial function through sediment-hosted aquifers and enrichment of novel symbionts in the deep terrestrial subsurface.</title>
        <authorList>
            <person name="Probst A.J."/>
            <person name="Ladd B."/>
            <person name="Jarett J.K."/>
            <person name="Geller-Mcgrath D.E."/>
            <person name="Sieber C.M."/>
            <person name="Emerson J.B."/>
            <person name="Anantharaman K."/>
            <person name="Thomas B.C."/>
            <person name="Malmstrom R."/>
            <person name="Stieglmeier M."/>
            <person name="Klingl A."/>
            <person name="Woyke T."/>
            <person name="Ryan C.M."/>
            <person name="Banfield J.F."/>
        </authorList>
    </citation>
    <scope>NUCLEOTIDE SEQUENCE [LARGE SCALE GENOMIC DNA]</scope>
    <source>
        <strain evidence="25">CG_4_10_14_0_8_um_filter_42_10</strain>
    </source>
</reference>
<feature type="binding site" evidence="22">
    <location>
        <position position="308"/>
    </location>
    <ligand>
        <name>Mg(2+)</name>
        <dbReference type="ChEBI" id="CHEBI:18420"/>
        <label>1</label>
    </ligand>
</feature>
<dbReference type="GO" id="GO:0009252">
    <property type="term" value="P:peptidoglycan biosynthetic process"/>
    <property type="evidence" value="ECO:0007669"/>
    <property type="project" value="UniProtKB-UniRule"/>
</dbReference>
<evidence type="ECO:0000256" key="1">
    <source>
        <dbReference type="ARBA" id="ARBA00001936"/>
    </source>
</evidence>
<dbReference type="FunFam" id="3.30.1490.20:FF:000007">
    <property type="entry name" value="D-alanine--D-alanine ligase"/>
    <property type="match status" value="1"/>
</dbReference>
<evidence type="ECO:0000256" key="4">
    <source>
        <dbReference type="ARBA" id="ARBA00004752"/>
    </source>
</evidence>
<dbReference type="Gene3D" id="3.40.50.20">
    <property type="match status" value="1"/>
</dbReference>
<evidence type="ECO:0000256" key="2">
    <source>
        <dbReference type="ARBA" id="ARBA00003921"/>
    </source>
</evidence>
<feature type="active site" evidence="20">
    <location>
        <position position="18"/>
    </location>
</feature>
<dbReference type="GO" id="GO:0005829">
    <property type="term" value="C:cytosol"/>
    <property type="evidence" value="ECO:0007669"/>
    <property type="project" value="TreeGrafter"/>
</dbReference>
<dbReference type="SUPFAM" id="SSF56059">
    <property type="entry name" value="Glutathione synthetase ATP-binding domain-like"/>
    <property type="match status" value="1"/>
</dbReference>
<dbReference type="NCBIfam" id="NF002526">
    <property type="entry name" value="PRK01966.1-2"/>
    <property type="match status" value="1"/>
</dbReference>
<sequence>MSNKKIRVGVIFGGKSGEHEVSIVSALSIIAALDRKKYDVVPIGITKKGQWIAGSKVASILKNQGIKEFPLLEKIITPDPTKGSLVPITSVKPKARLKETALDVIFPVLHGPLGEDGTMQGLLELSGIPYVGAGVLGSAVGMDKIVMKKLFRDENLPIVKFYDFLRTSWKKDPQKITKDVTKRLAFPMFVKPANLGSSVGISKAKHRKELIAAIKEAAKYDRRIIIEETVPNAREIEISVLGNDNPKTSLPGEVVASNEFYDYDAKYIDGKSEIIIPAKLPSKTIRTIQAIALRAFQATDCAGMARVDFLLDQKKNKLYLNEINTIPGFTSISMYPKLWEASGISYVKLLDKLIQLAIERKLDRNKSLTSYRPKKEWHKK</sequence>
<evidence type="ECO:0000256" key="14">
    <source>
        <dbReference type="ARBA" id="ARBA00022984"/>
    </source>
</evidence>
<evidence type="ECO:0000313" key="26">
    <source>
        <dbReference type="Proteomes" id="UP000230779"/>
    </source>
</evidence>
<comment type="cofactor">
    <cofactor evidence="1">
        <name>Mn(2+)</name>
        <dbReference type="ChEBI" id="CHEBI:29035"/>
    </cofactor>
</comment>
<keyword evidence="15 22" id="KW-0464">Manganese</keyword>
<keyword evidence="12 22" id="KW-0460">Magnesium</keyword>
<keyword evidence="16 19" id="KW-0961">Cell wall biogenesis/degradation</keyword>
<comment type="caution">
    <text evidence="25">The sequence shown here is derived from an EMBL/GenBank/DDBJ whole genome shotgun (WGS) entry which is preliminary data.</text>
</comment>
<evidence type="ECO:0000256" key="20">
    <source>
        <dbReference type="PIRSR" id="PIRSR039102-1"/>
    </source>
</evidence>
<dbReference type="InterPro" id="IPR011095">
    <property type="entry name" value="Dala_Dala_lig_C"/>
</dbReference>
<dbReference type="GO" id="GO:0008360">
    <property type="term" value="P:regulation of cell shape"/>
    <property type="evidence" value="ECO:0007669"/>
    <property type="project" value="UniProtKB-KW"/>
</dbReference>
<evidence type="ECO:0000256" key="6">
    <source>
        <dbReference type="ARBA" id="ARBA00012216"/>
    </source>
</evidence>
<evidence type="ECO:0000256" key="5">
    <source>
        <dbReference type="ARBA" id="ARBA00010871"/>
    </source>
</evidence>
<comment type="pathway">
    <text evidence="18">Glycan biosynthesis.</text>
</comment>
<dbReference type="GO" id="GO:0071555">
    <property type="term" value="P:cell wall organization"/>
    <property type="evidence" value="ECO:0007669"/>
    <property type="project" value="UniProtKB-KW"/>
</dbReference>
<feature type="binding site" evidence="21">
    <location>
        <begin position="189"/>
        <end position="191"/>
    </location>
    <ligand>
        <name>ATP</name>
        <dbReference type="ChEBI" id="CHEBI:30616"/>
    </ligand>
</feature>
<dbReference type="InterPro" id="IPR013815">
    <property type="entry name" value="ATP_grasp_subdomain_1"/>
</dbReference>
<keyword evidence="9 22" id="KW-0479">Metal-binding</keyword>
<dbReference type="Pfam" id="PF01820">
    <property type="entry name" value="Dala_Dala_lig_N"/>
    <property type="match status" value="1"/>
</dbReference>
<dbReference type="InterPro" id="IPR016185">
    <property type="entry name" value="PreATP-grasp_dom_sf"/>
</dbReference>
<feature type="active site" evidence="20">
    <location>
        <position position="197"/>
    </location>
</feature>
<feature type="binding site" evidence="21">
    <location>
        <begin position="197"/>
        <end position="198"/>
    </location>
    <ligand>
        <name>ATP</name>
        <dbReference type="ChEBI" id="CHEBI:30616"/>
    </ligand>
</feature>
<dbReference type="PANTHER" id="PTHR23132:SF25">
    <property type="entry name" value="D-ALANINE--D-ALANINE LIGASE A"/>
    <property type="match status" value="1"/>
</dbReference>
<feature type="binding site" evidence="22">
    <location>
        <position position="324"/>
    </location>
    <ligand>
        <name>Mg(2+)</name>
        <dbReference type="ChEBI" id="CHEBI:18420"/>
        <label>2</label>
    </ligand>
</feature>
<evidence type="ECO:0000256" key="21">
    <source>
        <dbReference type="PIRSR" id="PIRSR039102-2"/>
    </source>
</evidence>
<dbReference type="Gene3D" id="3.30.470.20">
    <property type="entry name" value="ATP-grasp fold, B domain"/>
    <property type="match status" value="1"/>
</dbReference>
<evidence type="ECO:0000256" key="23">
    <source>
        <dbReference type="PROSITE-ProRule" id="PRU00409"/>
    </source>
</evidence>
<dbReference type="PIRSF" id="PIRSF039102">
    <property type="entry name" value="Ddl/VanB"/>
    <property type="match status" value="1"/>
</dbReference>
<keyword evidence="7 19" id="KW-0963">Cytoplasm</keyword>
<name>A0A2M7RJQ9_9BACT</name>
<dbReference type="Gene3D" id="3.30.1490.20">
    <property type="entry name" value="ATP-grasp fold, A domain"/>
    <property type="match status" value="1"/>
</dbReference>
<protein>
    <recommendedName>
        <fullName evidence="6 19">D-alanine--D-alanine ligase</fullName>
        <ecNumber evidence="6 19">6.3.2.4</ecNumber>
    </recommendedName>
    <alternativeName>
        <fullName evidence="19">D-Ala-D-Ala ligase</fullName>
    </alternativeName>
    <alternativeName>
        <fullName evidence="19">D-alanylalanine synthetase</fullName>
    </alternativeName>
</protein>
<dbReference type="AlphaFoldDB" id="A0A2M7RJQ9"/>
<dbReference type="NCBIfam" id="NF002378">
    <property type="entry name" value="PRK01372.1"/>
    <property type="match status" value="1"/>
</dbReference>
<feature type="binding site" evidence="21">
    <location>
        <begin position="227"/>
        <end position="235"/>
    </location>
    <ligand>
        <name>ATP</name>
        <dbReference type="ChEBI" id="CHEBI:30616"/>
    </ligand>
</feature>
<gene>
    <name evidence="19" type="primary">ddl</name>
    <name evidence="25" type="ORF">COY66_01780</name>
</gene>
<proteinExistence type="inferred from homology"/>
<dbReference type="PROSITE" id="PS00843">
    <property type="entry name" value="DALA_DALA_LIGASE_1"/>
    <property type="match status" value="1"/>
</dbReference>
<dbReference type="PROSITE" id="PS50975">
    <property type="entry name" value="ATP_GRASP"/>
    <property type="match status" value="1"/>
</dbReference>
<evidence type="ECO:0000256" key="11">
    <source>
        <dbReference type="ARBA" id="ARBA00022840"/>
    </source>
</evidence>
<organism evidence="25 26">
    <name type="scientific">Candidatus Kerfeldbacteria bacterium CG_4_10_14_0_8_um_filter_42_10</name>
    <dbReference type="NCBI Taxonomy" id="2014248"/>
    <lineage>
        <taxon>Bacteria</taxon>
        <taxon>Candidatus Kerfeldiibacteriota</taxon>
    </lineage>
</organism>
<evidence type="ECO:0000313" key="25">
    <source>
        <dbReference type="EMBL" id="PIY97003.1"/>
    </source>
</evidence>
<dbReference type="GO" id="GO:0046872">
    <property type="term" value="F:metal ion binding"/>
    <property type="evidence" value="ECO:0007669"/>
    <property type="project" value="UniProtKB-KW"/>
</dbReference>
<dbReference type="InterPro" id="IPR011761">
    <property type="entry name" value="ATP-grasp"/>
</dbReference>
<accession>A0A2M7RJQ9</accession>
<feature type="binding site" evidence="21">
    <location>
        <position position="144"/>
    </location>
    <ligand>
        <name>ATP</name>
        <dbReference type="ChEBI" id="CHEBI:30616"/>
    </ligand>
</feature>
<dbReference type="InterPro" id="IPR005905">
    <property type="entry name" value="D_ala_D_ala"/>
</dbReference>
<comment type="similarity">
    <text evidence="5 19">Belongs to the D-alanine--D-alanine ligase family.</text>
</comment>
<keyword evidence="8 19" id="KW-0436">Ligase</keyword>
<evidence type="ECO:0000256" key="15">
    <source>
        <dbReference type="ARBA" id="ARBA00023211"/>
    </source>
</evidence>
<dbReference type="EMBL" id="PFMD01000022">
    <property type="protein sequence ID" value="PIY97003.1"/>
    <property type="molecule type" value="Genomic_DNA"/>
</dbReference>
<dbReference type="HAMAP" id="MF_00047">
    <property type="entry name" value="Dala_Dala_lig"/>
    <property type="match status" value="1"/>
</dbReference>
<dbReference type="InterPro" id="IPR011127">
    <property type="entry name" value="Dala_Dala_lig_N"/>
</dbReference>
<comment type="function">
    <text evidence="2 19">Cell wall formation.</text>
</comment>
<evidence type="ECO:0000256" key="7">
    <source>
        <dbReference type="ARBA" id="ARBA00022490"/>
    </source>
</evidence>
<dbReference type="InterPro" id="IPR000291">
    <property type="entry name" value="D-Ala_lig_Van_CS"/>
</dbReference>
<dbReference type="Proteomes" id="UP000230779">
    <property type="component" value="Unassembled WGS sequence"/>
</dbReference>
<feature type="binding site" evidence="22">
    <location>
        <position position="322"/>
    </location>
    <ligand>
        <name>Mg(2+)</name>
        <dbReference type="ChEBI" id="CHEBI:18420"/>
        <label>1</label>
    </ligand>
</feature>
<keyword evidence="13 19" id="KW-0133">Cell shape</keyword>
<dbReference type="PROSITE" id="PS00844">
    <property type="entry name" value="DALA_DALA_LIGASE_2"/>
    <property type="match status" value="1"/>
</dbReference>
<evidence type="ECO:0000256" key="3">
    <source>
        <dbReference type="ARBA" id="ARBA00004496"/>
    </source>
</evidence>
<feature type="active site" evidence="20">
    <location>
        <position position="333"/>
    </location>
</feature>
<feature type="binding site" evidence="22">
    <location>
        <position position="322"/>
    </location>
    <ligand>
        <name>Mg(2+)</name>
        <dbReference type="ChEBI" id="CHEBI:18420"/>
        <label>2</label>
    </ligand>
</feature>
<evidence type="ECO:0000256" key="12">
    <source>
        <dbReference type="ARBA" id="ARBA00022842"/>
    </source>
</evidence>
<dbReference type="SUPFAM" id="SSF52440">
    <property type="entry name" value="PreATP-grasp domain"/>
    <property type="match status" value="1"/>
</dbReference>
<dbReference type="UniPathway" id="UPA00219"/>
<dbReference type="GO" id="GO:0008716">
    <property type="term" value="F:D-alanine-D-alanine ligase activity"/>
    <property type="evidence" value="ECO:0007669"/>
    <property type="project" value="UniProtKB-UniRule"/>
</dbReference>
<comment type="pathway">
    <text evidence="4 19">Cell wall biogenesis; peptidoglycan biosynthesis.</text>
</comment>
<dbReference type="PANTHER" id="PTHR23132">
    <property type="entry name" value="D-ALANINE--D-ALANINE LIGASE"/>
    <property type="match status" value="1"/>
</dbReference>
<evidence type="ECO:0000256" key="8">
    <source>
        <dbReference type="ARBA" id="ARBA00022598"/>
    </source>
</evidence>
<evidence type="ECO:0000256" key="13">
    <source>
        <dbReference type="ARBA" id="ARBA00022960"/>
    </source>
</evidence>
<dbReference type="NCBIfam" id="TIGR01205">
    <property type="entry name" value="D_ala_D_alaTIGR"/>
    <property type="match status" value="1"/>
</dbReference>
<feature type="binding site" evidence="21">
    <location>
        <begin position="321"/>
        <end position="322"/>
    </location>
    <ligand>
        <name>ATP</name>
        <dbReference type="ChEBI" id="CHEBI:30616"/>
    </ligand>
</feature>
<comment type="catalytic activity">
    <reaction evidence="17 19">
        <text>2 D-alanine + ATP = D-alanyl-D-alanine + ADP + phosphate + H(+)</text>
        <dbReference type="Rhea" id="RHEA:11224"/>
        <dbReference type="ChEBI" id="CHEBI:15378"/>
        <dbReference type="ChEBI" id="CHEBI:30616"/>
        <dbReference type="ChEBI" id="CHEBI:43474"/>
        <dbReference type="ChEBI" id="CHEBI:57416"/>
        <dbReference type="ChEBI" id="CHEBI:57822"/>
        <dbReference type="ChEBI" id="CHEBI:456216"/>
        <dbReference type="EC" id="6.3.2.4"/>
    </reaction>
</comment>
<dbReference type="EC" id="6.3.2.4" evidence="6 19"/>
<keyword evidence="10 21" id="KW-0547">Nucleotide-binding</keyword>
<keyword evidence="11 23" id="KW-0067">ATP-binding</keyword>
<evidence type="ECO:0000256" key="9">
    <source>
        <dbReference type="ARBA" id="ARBA00022723"/>
    </source>
</evidence>
<dbReference type="FunFam" id="3.30.470.20:FF:000008">
    <property type="entry name" value="D-alanine--D-alanine ligase"/>
    <property type="match status" value="1"/>
</dbReference>
<evidence type="ECO:0000259" key="24">
    <source>
        <dbReference type="PROSITE" id="PS50975"/>
    </source>
</evidence>
<evidence type="ECO:0000256" key="22">
    <source>
        <dbReference type="PIRSR" id="PIRSR039102-3"/>
    </source>
</evidence>
<comment type="cofactor">
    <cofactor evidence="22">
        <name>Mg(2+)</name>
        <dbReference type="ChEBI" id="CHEBI:18420"/>
    </cofactor>
    <cofactor evidence="22">
        <name>Mn(2+)</name>
        <dbReference type="ChEBI" id="CHEBI:29035"/>
    </cofactor>
    <text evidence="22">Binds 2 magnesium or manganese ions per subunit.</text>
</comment>
<evidence type="ECO:0000256" key="18">
    <source>
        <dbReference type="ARBA" id="ARBA00060592"/>
    </source>
</evidence>